<dbReference type="PRINTS" id="PR01041">
    <property type="entry name" value="TRNASYNTHMET"/>
</dbReference>
<dbReference type="Pfam" id="PF19303">
    <property type="entry name" value="Anticodon_3"/>
    <property type="match status" value="1"/>
</dbReference>
<dbReference type="GO" id="GO:0006431">
    <property type="term" value="P:methionyl-tRNA aminoacylation"/>
    <property type="evidence" value="ECO:0007669"/>
    <property type="project" value="InterPro"/>
</dbReference>
<evidence type="ECO:0000256" key="10">
    <source>
        <dbReference type="RuleBase" id="RU363039"/>
    </source>
</evidence>
<evidence type="ECO:0000256" key="3">
    <source>
        <dbReference type="ARBA" id="ARBA00018753"/>
    </source>
</evidence>
<evidence type="ECO:0000256" key="9">
    <source>
        <dbReference type="ARBA" id="ARBA00030904"/>
    </source>
</evidence>
<dbReference type="Gene3D" id="2.170.220.10">
    <property type="match status" value="1"/>
</dbReference>
<evidence type="ECO:0000256" key="1">
    <source>
        <dbReference type="ARBA" id="ARBA00003314"/>
    </source>
</evidence>
<dbReference type="InterPro" id="IPR015413">
    <property type="entry name" value="Methionyl/Leucyl_tRNA_Synth"/>
</dbReference>
<evidence type="ECO:0000256" key="8">
    <source>
        <dbReference type="ARBA" id="ARBA00023146"/>
    </source>
</evidence>
<dbReference type="EC" id="6.1.1.10" evidence="2"/>
<dbReference type="SUPFAM" id="SSF52374">
    <property type="entry name" value="Nucleotidylyl transferase"/>
    <property type="match status" value="1"/>
</dbReference>
<dbReference type="GO" id="GO:0005524">
    <property type="term" value="F:ATP binding"/>
    <property type="evidence" value="ECO:0007669"/>
    <property type="project" value="UniProtKB-KW"/>
</dbReference>
<keyword evidence="7 10" id="KW-0648">Protein biosynthesis</keyword>
<evidence type="ECO:0000313" key="14">
    <source>
        <dbReference type="Proteomes" id="UP000176863"/>
    </source>
</evidence>
<protein>
    <recommendedName>
        <fullName evidence="3">Methionine--tRNA ligase</fullName>
        <ecNumber evidence="2">6.1.1.10</ecNumber>
    </recommendedName>
    <alternativeName>
        <fullName evidence="9">Methionyl-tRNA synthetase</fullName>
    </alternativeName>
</protein>
<evidence type="ECO:0000313" key="13">
    <source>
        <dbReference type="EMBL" id="OGG52344.1"/>
    </source>
</evidence>
<comment type="similarity">
    <text evidence="10">Belongs to the class-I aminoacyl-tRNA synthetase family.</text>
</comment>
<evidence type="ECO:0000256" key="7">
    <source>
        <dbReference type="ARBA" id="ARBA00022917"/>
    </source>
</evidence>
<evidence type="ECO:0000256" key="4">
    <source>
        <dbReference type="ARBA" id="ARBA00022598"/>
    </source>
</evidence>
<gene>
    <name evidence="13" type="ORF">A2851_04800</name>
</gene>
<dbReference type="InterPro" id="IPR014729">
    <property type="entry name" value="Rossmann-like_a/b/a_fold"/>
</dbReference>
<dbReference type="InterPro" id="IPR041872">
    <property type="entry name" value="Anticodon_Met"/>
</dbReference>
<dbReference type="Proteomes" id="UP000176863">
    <property type="component" value="Unassembled WGS sequence"/>
</dbReference>
<dbReference type="FunFam" id="2.170.220.10:FF:000003">
    <property type="entry name" value="Methionine--tRNA ligase"/>
    <property type="match status" value="1"/>
</dbReference>
<dbReference type="Gene3D" id="3.40.50.620">
    <property type="entry name" value="HUPs"/>
    <property type="match status" value="1"/>
</dbReference>
<dbReference type="InterPro" id="IPR033911">
    <property type="entry name" value="MetRS_core"/>
</dbReference>
<keyword evidence="5 10" id="KW-0547">Nucleotide-binding</keyword>
<dbReference type="Pfam" id="PF09334">
    <property type="entry name" value="tRNA-synt_1g"/>
    <property type="match status" value="1"/>
</dbReference>
<keyword evidence="4 10" id="KW-0436">Ligase</keyword>
<keyword evidence="6 10" id="KW-0067">ATP-binding</keyword>
<evidence type="ECO:0000256" key="5">
    <source>
        <dbReference type="ARBA" id="ARBA00022741"/>
    </source>
</evidence>
<dbReference type="Gene3D" id="1.10.730.10">
    <property type="entry name" value="Isoleucyl-tRNA Synthetase, Domain 1"/>
    <property type="match status" value="1"/>
</dbReference>
<dbReference type="PANTHER" id="PTHR43326">
    <property type="entry name" value="METHIONYL-TRNA SYNTHETASE"/>
    <property type="match status" value="1"/>
</dbReference>
<dbReference type="GO" id="GO:0004825">
    <property type="term" value="F:methionine-tRNA ligase activity"/>
    <property type="evidence" value="ECO:0007669"/>
    <property type="project" value="UniProtKB-EC"/>
</dbReference>
<dbReference type="InterPro" id="IPR023457">
    <property type="entry name" value="Met-tRNA_synth_2"/>
</dbReference>
<comment type="function">
    <text evidence="1">Is required not only for elongation of protein synthesis but also for the initiation of all mRNA translation through initiator tRNA(fMet) aminoacylation.</text>
</comment>
<keyword evidence="8 10" id="KW-0030">Aminoacyl-tRNA synthetase</keyword>
<reference evidence="13 14" key="1">
    <citation type="journal article" date="2016" name="Nat. Commun.">
        <title>Thousands of microbial genomes shed light on interconnected biogeochemical processes in an aquifer system.</title>
        <authorList>
            <person name="Anantharaman K."/>
            <person name="Brown C.T."/>
            <person name="Hug L.A."/>
            <person name="Sharon I."/>
            <person name="Castelle C.J."/>
            <person name="Probst A.J."/>
            <person name="Thomas B.C."/>
            <person name="Singh A."/>
            <person name="Wilkins M.J."/>
            <person name="Karaoz U."/>
            <person name="Brodie E.L."/>
            <person name="Williams K.H."/>
            <person name="Hubbard S.S."/>
            <person name="Banfield J.F."/>
        </authorList>
    </citation>
    <scope>NUCLEOTIDE SEQUENCE [LARGE SCALE GENOMIC DNA]</scope>
</reference>
<dbReference type="CDD" id="cd00814">
    <property type="entry name" value="MetRS_core"/>
    <property type="match status" value="1"/>
</dbReference>
<name>A0A1F6CT66_9BACT</name>
<evidence type="ECO:0000259" key="12">
    <source>
        <dbReference type="Pfam" id="PF19303"/>
    </source>
</evidence>
<feature type="domain" description="Methionyl/Leucyl tRNA synthetase" evidence="11">
    <location>
        <begin position="139"/>
        <end position="368"/>
    </location>
</feature>
<accession>A0A1F6CT66</accession>
<dbReference type="PANTHER" id="PTHR43326:SF1">
    <property type="entry name" value="METHIONINE--TRNA LIGASE, MITOCHONDRIAL"/>
    <property type="match status" value="1"/>
</dbReference>
<comment type="caution">
    <text evidence="13">The sequence shown here is derived from an EMBL/GenBank/DDBJ whole genome shotgun (WGS) entry which is preliminary data.</text>
</comment>
<dbReference type="InterPro" id="IPR014758">
    <property type="entry name" value="Met-tRNA_synth"/>
</dbReference>
<dbReference type="InterPro" id="IPR009080">
    <property type="entry name" value="tRNAsynth_Ia_anticodon-bd"/>
</dbReference>
<evidence type="ECO:0000259" key="11">
    <source>
        <dbReference type="Pfam" id="PF09334"/>
    </source>
</evidence>
<dbReference type="NCBIfam" id="TIGR00398">
    <property type="entry name" value="metG"/>
    <property type="match status" value="1"/>
</dbReference>
<feature type="domain" description="Methionyl-tRNA synthetase anticodon-binding" evidence="12">
    <location>
        <begin position="388"/>
        <end position="468"/>
    </location>
</feature>
<dbReference type="SUPFAM" id="SSF47323">
    <property type="entry name" value="Anticodon-binding domain of a subclass of class I aminoacyl-tRNA synthetases"/>
    <property type="match status" value="1"/>
</dbReference>
<dbReference type="AlphaFoldDB" id="A0A1F6CT66"/>
<proteinExistence type="inferred from homology"/>
<dbReference type="STRING" id="1798480.A2851_04800"/>
<organism evidence="13 14">
    <name type="scientific">Candidatus Kaiserbacteria bacterium RIFCSPHIGHO2_01_FULL_53_29</name>
    <dbReference type="NCBI Taxonomy" id="1798480"/>
    <lineage>
        <taxon>Bacteria</taxon>
        <taxon>Candidatus Kaiseribacteriota</taxon>
    </lineage>
</organism>
<evidence type="ECO:0000256" key="6">
    <source>
        <dbReference type="ARBA" id="ARBA00022840"/>
    </source>
</evidence>
<dbReference type="EMBL" id="MFKT01000029">
    <property type="protein sequence ID" value="OGG52344.1"/>
    <property type="molecule type" value="Genomic_DNA"/>
</dbReference>
<evidence type="ECO:0000256" key="2">
    <source>
        <dbReference type="ARBA" id="ARBA00012838"/>
    </source>
</evidence>
<sequence length="479" mass="54792">MGKPFYLTTTLPYVNSDPHIGFALEIVQADIVARYHALLGDDVFFNTGTDEHGLKIYRKAQEEGKDTQAYVDEYAAKFRDLKDKLGLSPGLHFIRTTDPHHKAAAQEFWKRCKSNGDIEKKFYKTKYCVGCELEKTDSELIDGCCPIHPNLEIEIREEENYFFKFSKYREKLLDLYQKNPTLVVPDFRFNEIKRFVEEGLEDFSISRLKSKMPWGVPVPDDQEHVMFVWFDALINYISTLGWPENTANFEKFWGTKNAPNAIQMAGKDQIRQQTAMWQAMLMSAGLPPTKQIIIHGFITIGGEKMSKSVGNVIDPIAIVDEYGVDALRYYLARHIHPFEDSDFTIEKFKGAYNADLANGLGNLVSRVMKMASDHVTTPVTREKLVSVTYNKALDQFDINRAISVVWEFVTLADEVIQKEQPFKLISSDREKAIKVIGTLVSRLGVIAELLEPFMPTTSEKIKDCIRDNKKPENLFPRKG</sequence>